<evidence type="ECO:0000259" key="1">
    <source>
        <dbReference type="SMART" id="SM00421"/>
    </source>
</evidence>
<gene>
    <name evidence="2" type="ORF">ACFO0A_07985</name>
</gene>
<dbReference type="Gene3D" id="1.10.10.10">
    <property type="entry name" value="Winged helix-like DNA-binding domain superfamily/Winged helix DNA-binding domain"/>
    <property type="match status" value="1"/>
</dbReference>
<dbReference type="SUPFAM" id="SSF46894">
    <property type="entry name" value="C-terminal effector domain of the bipartite response regulators"/>
    <property type="match status" value="1"/>
</dbReference>
<sequence length="403" mass="43419">MAIVLTLCSFPKPSNAHISRNAACHRPQMATQKWEGAIDAEAENGLIAAVHRGVVDSAGWQPFAAALRQAIGAIHANFTLRRTDAPMSELTSFASGGYEEEISRFYFGGFHREDPLPYYRLDAGQVYSLSELFGPADGAGMARMRGLLHHLGAKHLLIVRITEPHGANAWLTVMADDPGFSGSDREILARLAVHLGIALESYVQLVGARSRLAAYAGAMDRLNVGLVTLAADGQIIDSDPLVSRLIAAGEVMSRDPRGRLVLHYGGAGRTLAAALRDFAREPTCRPRALRLGDAAGADMLLLPVTERPATGRHTPVLRAYVHCDARTAINSAESLAEMFRLTGSEARLALALGKGHTLAEAAQLMGITLQTARTYSKRIFQKTGTRRQAELVRVLLTSTLNLA</sequence>
<evidence type="ECO:0000313" key="3">
    <source>
        <dbReference type="Proteomes" id="UP001595828"/>
    </source>
</evidence>
<organism evidence="2 3">
    <name type="scientific">Novosphingobium tardum</name>
    <dbReference type="NCBI Taxonomy" id="1538021"/>
    <lineage>
        <taxon>Bacteria</taxon>
        <taxon>Pseudomonadati</taxon>
        <taxon>Pseudomonadota</taxon>
        <taxon>Alphaproteobacteria</taxon>
        <taxon>Sphingomonadales</taxon>
        <taxon>Sphingomonadaceae</taxon>
        <taxon>Novosphingobium</taxon>
    </lineage>
</organism>
<feature type="domain" description="HTH luxR-type" evidence="1">
    <location>
        <begin position="338"/>
        <end position="395"/>
    </location>
</feature>
<dbReference type="SMART" id="SM00421">
    <property type="entry name" value="HTH_LUXR"/>
    <property type="match status" value="1"/>
</dbReference>
<protein>
    <submittedName>
        <fullName evidence="2">Helix-turn-helix transcriptional regulator</fullName>
    </submittedName>
</protein>
<dbReference type="InterPro" id="IPR036388">
    <property type="entry name" value="WH-like_DNA-bd_sf"/>
</dbReference>
<dbReference type="InterPro" id="IPR000792">
    <property type="entry name" value="Tscrpt_reg_LuxR_C"/>
</dbReference>
<reference evidence="3" key="1">
    <citation type="journal article" date="2019" name="Int. J. Syst. Evol. Microbiol.">
        <title>The Global Catalogue of Microorganisms (GCM) 10K type strain sequencing project: providing services to taxonomists for standard genome sequencing and annotation.</title>
        <authorList>
            <consortium name="The Broad Institute Genomics Platform"/>
            <consortium name="The Broad Institute Genome Sequencing Center for Infectious Disease"/>
            <person name="Wu L."/>
            <person name="Ma J."/>
        </authorList>
    </citation>
    <scope>NUCLEOTIDE SEQUENCE [LARGE SCALE GENOMIC DNA]</scope>
    <source>
        <strain evidence="3">CGMCC 1.12989</strain>
    </source>
</reference>
<dbReference type="InterPro" id="IPR016032">
    <property type="entry name" value="Sig_transdc_resp-reg_C-effctor"/>
</dbReference>
<proteinExistence type="predicted"/>
<dbReference type="EMBL" id="JBHSDR010000006">
    <property type="protein sequence ID" value="MFC4294995.1"/>
    <property type="molecule type" value="Genomic_DNA"/>
</dbReference>
<dbReference type="RefSeq" id="WP_379538488.1">
    <property type="nucleotide sequence ID" value="NZ_JBHSDR010000006.1"/>
</dbReference>
<evidence type="ECO:0000313" key="2">
    <source>
        <dbReference type="EMBL" id="MFC4294995.1"/>
    </source>
</evidence>
<accession>A0ABV8RQ48</accession>
<comment type="caution">
    <text evidence="2">The sequence shown here is derived from an EMBL/GenBank/DDBJ whole genome shotgun (WGS) entry which is preliminary data.</text>
</comment>
<dbReference type="Proteomes" id="UP001595828">
    <property type="component" value="Unassembled WGS sequence"/>
</dbReference>
<name>A0ABV8RQ48_9SPHN</name>
<keyword evidence="3" id="KW-1185">Reference proteome</keyword>